<dbReference type="PROSITE" id="PS00796">
    <property type="entry name" value="1433_1"/>
    <property type="match status" value="1"/>
</dbReference>
<feature type="compositionally biased region" description="Low complexity" evidence="2">
    <location>
        <begin position="263"/>
        <end position="274"/>
    </location>
</feature>
<protein>
    <submittedName>
        <fullName evidence="4">14-3-3 protein</fullName>
    </submittedName>
</protein>
<dbReference type="PANTHER" id="PTHR18860">
    <property type="entry name" value="14-3-3 PROTEIN"/>
    <property type="match status" value="1"/>
</dbReference>
<sequence>MNSEEVDRKIYLAKVAEQADRYDEMARHLSEIAQAGVPFDPERRNLLSVAYKNAVGTRRNALRVVTTLHAKESARGMETRAEDLAKYRMTIEDELDTTCADILKSLDALLSADPVKNADDVEANVFYNKMKADYHRYTAEFAAGDKRTMASDHAKAAYEAATTTALKLDPTHPIRLGLALNYSVFQYEILNEPREACRTAQAAFDAAGNHNPGTIESESFQDTNLIATLLHDNLMLWTQHNEELERQEAAALAAAKAAATVAATVTAPDTATSADEPSASSPTSAPKDELAKETSVEETPATEDAETKADDA</sequence>
<feature type="region of interest" description="Disordered" evidence="2">
    <location>
        <begin position="263"/>
        <end position="312"/>
    </location>
</feature>
<dbReference type="EMBL" id="JAAAJB010000076">
    <property type="protein sequence ID" value="KAG0267388.1"/>
    <property type="molecule type" value="Genomic_DNA"/>
</dbReference>
<dbReference type="PRINTS" id="PR00305">
    <property type="entry name" value="1433ZETA"/>
</dbReference>
<feature type="domain" description="14-3-3" evidence="3">
    <location>
        <begin position="7"/>
        <end position="251"/>
    </location>
</feature>
<dbReference type="Proteomes" id="UP000807716">
    <property type="component" value="Unassembled WGS sequence"/>
</dbReference>
<dbReference type="SUPFAM" id="SSF48445">
    <property type="entry name" value="14-3-3 protein"/>
    <property type="match status" value="1"/>
</dbReference>
<gene>
    <name evidence="4" type="primary">BMH1_2</name>
    <name evidence="4" type="ORF">DFQ27_008806</name>
</gene>
<organism evidence="4 5">
    <name type="scientific">Actinomortierella ambigua</name>
    <dbReference type="NCBI Taxonomy" id="1343610"/>
    <lineage>
        <taxon>Eukaryota</taxon>
        <taxon>Fungi</taxon>
        <taxon>Fungi incertae sedis</taxon>
        <taxon>Mucoromycota</taxon>
        <taxon>Mortierellomycotina</taxon>
        <taxon>Mortierellomycetes</taxon>
        <taxon>Mortierellales</taxon>
        <taxon>Mortierellaceae</taxon>
        <taxon>Actinomortierella</taxon>
    </lineage>
</organism>
<dbReference type="AlphaFoldDB" id="A0A9P6QGI9"/>
<dbReference type="InterPro" id="IPR000308">
    <property type="entry name" value="14-3-3"/>
</dbReference>
<comment type="similarity">
    <text evidence="1">Belongs to the 14-3-3 family.</text>
</comment>
<evidence type="ECO:0000256" key="1">
    <source>
        <dbReference type="ARBA" id="ARBA00006141"/>
    </source>
</evidence>
<comment type="caution">
    <text evidence="4">The sequence shown here is derived from an EMBL/GenBank/DDBJ whole genome shotgun (WGS) entry which is preliminary data.</text>
</comment>
<dbReference type="CDD" id="cd08774">
    <property type="entry name" value="14-3-3"/>
    <property type="match status" value="1"/>
</dbReference>
<dbReference type="OrthoDB" id="10260625at2759"/>
<dbReference type="SMART" id="SM00101">
    <property type="entry name" value="14_3_3"/>
    <property type="match status" value="1"/>
</dbReference>
<feature type="compositionally biased region" description="Basic and acidic residues" evidence="2">
    <location>
        <begin position="286"/>
        <end position="295"/>
    </location>
</feature>
<evidence type="ECO:0000256" key="2">
    <source>
        <dbReference type="SAM" id="MobiDB-lite"/>
    </source>
</evidence>
<accession>A0A9P6QGI9</accession>
<keyword evidence="5" id="KW-1185">Reference proteome</keyword>
<evidence type="ECO:0000313" key="4">
    <source>
        <dbReference type="EMBL" id="KAG0267388.1"/>
    </source>
</evidence>
<dbReference type="Pfam" id="PF00244">
    <property type="entry name" value="14-3-3"/>
    <property type="match status" value="1"/>
</dbReference>
<evidence type="ECO:0000313" key="5">
    <source>
        <dbReference type="Proteomes" id="UP000807716"/>
    </source>
</evidence>
<dbReference type="Gene3D" id="1.20.190.20">
    <property type="entry name" value="14-3-3 domain"/>
    <property type="match status" value="1"/>
</dbReference>
<proteinExistence type="inferred from homology"/>
<name>A0A9P6QGI9_9FUNG</name>
<evidence type="ECO:0000259" key="3">
    <source>
        <dbReference type="SMART" id="SM00101"/>
    </source>
</evidence>
<dbReference type="InterPro" id="IPR023410">
    <property type="entry name" value="14-3-3_domain"/>
</dbReference>
<reference evidence="4" key="1">
    <citation type="journal article" date="2020" name="Fungal Divers.">
        <title>Resolving the Mortierellaceae phylogeny through synthesis of multi-gene phylogenetics and phylogenomics.</title>
        <authorList>
            <person name="Vandepol N."/>
            <person name="Liber J."/>
            <person name="Desiro A."/>
            <person name="Na H."/>
            <person name="Kennedy M."/>
            <person name="Barry K."/>
            <person name="Grigoriev I.V."/>
            <person name="Miller A.N."/>
            <person name="O'Donnell K."/>
            <person name="Stajich J.E."/>
            <person name="Bonito G."/>
        </authorList>
    </citation>
    <scope>NUCLEOTIDE SEQUENCE</scope>
    <source>
        <strain evidence="4">BC1065</strain>
    </source>
</reference>
<dbReference type="InterPro" id="IPR036815">
    <property type="entry name" value="14-3-3_dom_sf"/>
</dbReference>
<dbReference type="InterPro" id="IPR023409">
    <property type="entry name" value="14-3-3_CS"/>
</dbReference>